<keyword evidence="2" id="KW-1185">Reference proteome</keyword>
<dbReference type="OrthoDB" id="9797829at2"/>
<comment type="caution">
    <text evidence="1">The sequence shown here is derived from an EMBL/GenBank/DDBJ whole genome shotgun (WGS) entry which is preliminary data.</text>
</comment>
<evidence type="ECO:0000313" key="2">
    <source>
        <dbReference type="Proteomes" id="UP000288079"/>
    </source>
</evidence>
<dbReference type="Proteomes" id="UP000288079">
    <property type="component" value="Unassembled WGS sequence"/>
</dbReference>
<gene>
    <name evidence="1" type="ORF">KGMB02408_03770</name>
</gene>
<dbReference type="EMBL" id="BHWB01000001">
    <property type="protein sequence ID" value="GCB33432.1"/>
    <property type="molecule type" value="Genomic_DNA"/>
</dbReference>
<evidence type="ECO:0000313" key="1">
    <source>
        <dbReference type="EMBL" id="GCB33432.1"/>
    </source>
</evidence>
<sequence>MEEMIKTAGQTAMESGKEVNNTSSVYKSNALKVDKDDEGKLRITSTKNEPPVYVDLAVIIWLFNAVFNFAKITVVPYNTNGKAYFYIIAELDGIVEKKGTYVNDKATEIVLDLLRGKGVNPKDEFFRQKQEVNDTANFQLELLQHLRDDLKRLYREADKERNGVTHFRGSFQFYRGEVKFDIPLTDDVKEFIHEKLTINKTDYFNL</sequence>
<accession>A0A401LPE1</accession>
<reference evidence="1 2" key="1">
    <citation type="submission" date="2018-10" db="EMBL/GenBank/DDBJ databases">
        <title>Draft Genome Sequence of Bacteroides sp. KCTC 15687.</title>
        <authorList>
            <person name="Yu S.Y."/>
            <person name="Kim J.S."/>
            <person name="Oh B.S."/>
            <person name="Park S.H."/>
            <person name="Kang S.W."/>
            <person name="Park J.E."/>
            <person name="Choi S.H."/>
            <person name="Han K.I."/>
            <person name="Lee K.C."/>
            <person name="Eom M.K."/>
            <person name="Suh M.K."/>
            <person name="Lee D.H."/>
            <person name="Yoon H."/>
            <person name="Kim B."/>
            <person name="Yang S.J."/>
            <person name="Lee J.S."/>
            <person name="Lee J.H."/>
        </authorList>
    </citation>
    <scope>NUCLEOTIDE SEQUENCE [LARGE SCALE GENOMIC DNA]</scope>
    <source>
        <strain evidence="1 2">KCTC 15687</strain>
    </source>
</reference>
<organism evidence="1 2">
    <name type="scientific">Bacteroides faecalis</name>
    <dbReference type="NCBI Taxonomy" id="2447885"/>
    <lineage>
        <taxon>Bacteria</taxon>
        <taxon>Pseudomonadati</taxon>
        <taxon>Bacteroidota</taxon>
        <taxon>Bacteroidia</taxon>
        <taxon>Bacteroidales</taxon>
        <taxon>Bacteroidaceae</taxon>
        <taxon>Bacteroides</taxon>
    </lineage>
</organism>
<dbReference type="RefSeq" id="WP_125039779.1">
    <property type="nucleotide sequence ID" value="NZ_BHWB01000001.1"/>
</dbReference>
<protein>
    <submittedName>
        <fullName evidence="1">Uncharacterized protein</fullName>
    </submittedName>
</protein>
<proteinExistence type="predicted"/>
<name>A0A401LPE1_9BACE</name>
<dbReference type="AlphaFoldDB" id="A0A401LPE1"/>